<protein>
    <submittedName>
        <fullName evidence="9">Rhomboid family intramembrane serine protease</fullName>
    </submittedName>
</protein>
<feature type="transmembrane region" description="Helical" evidence="7">
    <location>
        <begin position="161"/>
        <end position="177"/>
    </location>
</feature>
<name>A0A7X2NTE0_9FIRM</name>
<evidence type="ECO:0000256" key="1">
    <source>
        <dbReference type="ARBA" id="ARBA00004141"/>
    </source>
</evidence>
<dbReference type="InterPro" id="IPR035952">
    <property type="entry name" value="Rhomboid-like_sf"/>
</dbReference>
<keyword evidence="9" id="KW-0645">Protease</keyword>
<dbReference type="Proteomes" id="UP000461880">
    <property type="component" value="Unassembled WGS sequence"/>
</dbReference>
<keyword evidence="5 7" id="KW-1133">Transmembrane helix</keyword>
<dbReference type="Pfam" id="PF01694">
    <property type="entry name" value="Rhomboid"/>
    <property type="match status" value="1"/>
</dbReference>
<proteinExistence type="inferred from homology"/>
<keyword evidence="4" id="KW-0378">Hydrolase</keyword>
<evidence type="ECO:0000256" key="3">
    <source>
        <dbReference type="ARBA" id="ARBA00022692"/>
    </source>
</evidence>
<feature type="transmembrane region" description="Helical" evidence="7">
    <location>
        <begin position="79"/>
        <end position="99"/>
    </location>
</feature>
<dbReference type="InterPro" id="IPR022764">
    <property type="entry name" value="Peptidase_S54_rhomboid_dom"/>
</dbReference>
<comment type="subcellular location">
    <subcellularLocation>
        <location evidence="1">Membrane</location>
        <topology evidence="1">Multi-pass membrane protein</topology>
    </subcellularLocation>
</comment>
<evidence type="ECO:0000256" key="2">
    <source>
        <dbReference type="ARBA" id="ARBA00009045"/>
    </source>
</evidence>
<dbReference type="InterPro" id="IPR050925">
    <property type="entry name" value="Rhomboid_protease_S54"/>
</dbReference>
<comment type="caution">
    <text evidence="9">The sequence shown here is derived from an EMBL/GenBank/DDBJ whole genome shotgun (WGS) entry which is preliminary data.</text>
</comment>
<dbReference type="PANTHER" id="PTHR43731:SF14">
    <property type="entry name" value="PRESENILIN-ASSOCIATED RHOMBOID-LIKE PROTEIN, MITOCHONDRIAL"/>
    <property type="match status" value="1"/>
</dbReference>
<evidence type="ECO:0000259" key="8">
    <source>
        <dbReference type="Pfam" id="PF01694"/>
    </source>
</evidence>
<evidence type="ECO:0000313" key="9">
    <source>
        <dbReference type="EMBL" id="MSS59113.1"/>
    </source>
</evidence>
<accession>A0A7X2NTE0</accession>
<dbReference type="Gene3D" id="1.20.1540.10">
    <property type="entry name" value="Rhomboid-like"/>
    <property type="match status" value="1"/>
</dbReference>
<keyword evidence="3 7" id="KW-0812">Transmembrane</keyword>
<evidence type="ECO:0000256" key="7">
    <source>
        <dbReference type="SAM" id="Phobius"/>
    </source>
</evidence>
<feature type="transmembrane region" description="Helical" evidence="7">
    <location>
        <begin position="131"/>
        <end position="149"/>
    </location>
</feature>
<evidence type="ECO:0000256" key="5">
    <source>
        <dbReference type="ARBA" id="ARBA00022989"/>
    </source>
</evidence>
<feature type="transmembrane region" description="Helical" evidence="7">
    <location>
        <begin position="6"/>
        <end position="22"/>
    </location>
</feature>
<feature type="transmembrane region" description="Helical" evidence="7">
    <location>
        <begin position="42"/>
        <end position="59"/>
    </location>
</feature>
<sequence>MSITMIVLIICIANFLWIHFGSGSDQIYKYTLIPMQVKRGQWYRLITSGFLHVQPWHLIMNMYSLYSLGSYMESMFGSLWYSIILFGSIIGGSLVTTFFGDDGTSTIGISGGLYGLMGAYLFLLVRSGSLSNPYVLTSVLRMCIANLIINFMPNISRTGHLGGLITGILLAVLRIYMF</sequence>
<organism evidence="9 10">
    <name type="scientific">Stecheria intestinalis</name>
    <dbReference type="NCBI Taxonomy" id="2606630"/>
    <lineage>
        <taxon>Bacteria</taxon>
        <taxon>Bacillati</taxon>
        <taxon>Bacillota</taxon>
        <taxon>Erysipelotrichia</taxon>
        <taxon>Erysipelotrichales</taxon>
        <taxon>Erysipelotrichaceae</taxon>
        <taxon>Stecheria</taxon>
    </lineage>
</organism>
<dbReference type="AlphaFoldDB" id="A0A7X2NTE0"/>
<evidence type="ECO:0000256" key="4">
    <source>
        <dbReference type="ARBA" id="ARBA00022801"/>
    </source>
</evidence>
<dbReference type="GO" id="GO:0004252">
    <property type="term" value="F:serine-type endopeptidase activity"/>
    <property type="evidence" value="ECO:0007669"/>
    <property type="project" value="InterPro"/>
</dbReference>
<reference evidence="9 10" key="1">
    <citation type="submission" date="2019-08" db="EMBL/GenBank/DDBJ databases">
        <title>In-depth cultivation of the pig gut microbiome towards novel bacterial diversity and tailored functional studies.</title>
        <authorList>
            <person name="Wylensek D."/>
            <person name="Hitch T.C.A."/>
            <person name="Clavel T."/>
        </authorList>
    </citation>
    <scope>NUCLEOTIDE SEQUENCE [LARGE SCALE GENOMIC DNA]</scope>
    <source>
        <strain evidence="9 10">Oil+RF-744-GAM-WT-6</strain>
    </source>
</reference>
<dbReference type="GO" id="GO:0016020">
    <property type="term" value="C:membrane"/>
    <property type="evidence" value="ECO:0007669"/>
    <property type="project" value="UniProtKB-SubCell"/>
</dbReference>
<feature type="domain" description="Peptidase S54 rhomboid" evidence="8">
    <location>
        <begin position="39"/>
        <end position="174"/>
    </location>
</feature>
<dbReference type="EMBL" id="VUMN01000023">
    <property type="protein sequence ID" value="MSS59113.1"/>
    <property type="molecule type" value="Genomic_DNA"/>
</dbReference>
<keyword evidence="6 7" id="KW-0472">Membrane</keyword>
<gene>
    <name evidence="9" type="ORF">FYJ51_09390</name>
</gene>
<evidence type="ECO:0000256" key="6">
    <source>
        <dbReference type="ARBA" id="ARBA00023136"/>
    </source>
</evidence>
<dbReference type="SUPFAM" id="SSF144091">
    <property type="entry name" value="Rhomboid-like"/>
    <property type="match status" value="1"/>
</dbReference>
<dbReference type="RefSeq" id="WP_154505243.1">
    <property type="nucleotide sequence ID" value="NZ_VUMN01000023.1"/>
</dbReference>
<evidence type="ECO:0000313" key="10">
    <source>
        <dbReference type="Proteomes" id="UP000461880"/>
    </source>
</evidence>
<dbReference type="GO" id="GO:0006508">
    <property type="term" value="P:proteolysis"/>
    <property type="evidence" value="ECO:0007669"/>
    <property type="project" value="UniProtKB-KW"/>
</dbReference>
<feature type="transmembrane region" description="Helical" evidence="7">
    <location>
        <begin position="106"/>
        <end position="125"/>
    </location>
</feature>
<comment type="similarity">
    <text evidence="2">Belongs to the peptidase S54 family.</text>
</comment>
<dbReference type="PANTHER" id="PTHR43731">
    <property type="entry name" value="RHOMBOID PROTEASE"/>
    <property type="match status" value="1"/>
</dbReference>
<keyword evidence="10" id="KW-1185">Reference proteome</keyword>